<dbReference type="SMART" id="SM00388">
    <property type="entry name" value="HisKA"/>
    <property type="match status" value="1"/>
</dbReference>
<feature type="modified residue" description="4-aspartylphosphate" evidence="8">
    <location>
        <position position="969"/>
    </location>
</feature>
<dbReference type="Pfam" id="PF02518">
    <property type="entry name" value="HATPase_c"/>
    <property type="match status" value="1"/>
</dbReference>
<accession>A0A1T5D979</accession>
<dbReference type="Gene3D" id="3.40.50.2300">
    <property type="match status" value="3"/>
</dbReference>
<dbReference type="Pfam" id="PF00072">
    <property type="entry name" value="Response_reg"/>
    <property type="match status" value="3"/>
</dbReference>
<dbReference type="CDD" id="cd19410">
    <property type="entry name" value="HK9-like_sensor"/>
    <property type="match status" value="1"/>
</dbReference>
<dbReference type="AlphaFoldDB" id="A0A1T5D979"/>
<dbReference type="GO" id="GO:0016020">
    <property type="term" value="C:membrane"/>
    <property type="evidence" value="ECO:0007669"/>
    <property type="project" value="UniProtKB-SubCell"/>
</dbReference>
<dbReference type="SUPFAM" id="SSF47384">
    <property type="entry name" value="Homodimeric domain of signal transducing histidine kinase"/>
    <property type="match status" value="1"/>
</dbReference>
<dbReference type="STRING" id="623280.SAMN05660226_02614"/>
<comment type="subcellular location">
    <subcellularLocation>
        <location evidence="2">Membrane</location>
    </subcellularLocation>
</comment>
<dbReference type="InterPro" id="IPR003660">
    <property type="entry name" value="HAMP_dom"/>
</dbReference>
<keyword evidence="4 8" id="KW-0597">Phosphoprotein</keyword>
<dbReference type="Gene3D" id="3.30.565.10">
    <property type="entry name" value="Histidine kinase-like ATPase, C-terminal domain"/>
    <property type="match status" value="1"/>
</dbReference>
<evidence type="ECO:0000256" key="6">
    <source>
        <dbReference type="ARBA" id="ARBA00022777"/>
    </source>
</evidence>
<keyword evidence="10" id="KW-1133">Transmembrane helix</keyword>
<sequence length="1187" mass="132772">MYSKANANLKTGFGLSILLLIISSVISYICIDRLLHSSEEVRRTHEVTRIISQTISSIREAESAQRGYLLTGNLLFMDPYSTACRQAHEYIDQVLQLTRDNPAQQETGRQLKETLSLRIARMNAMIETKQKTGAINTEDMEAGRTFMINIHTLADQMISEENRLLDTRTTVQNRFATYTPGVIVLAALLAILVAVVFYIRIVRDMAVRRAMALQLEQKEWEMQQRIDLIQGIAAQISAGDYTIRINDEEKDALGSLAGSLNRMAESLALSFERLENNEWLQSGVAELNEKMVGEKQVDTICTDIINFLAEYTDSKAGALYLINGDTLFLESGYALQPDKVTSIAPGEGIAGQCMLSQKAMVLDGINAEAVVISHATGAIKPGGVIAFPIFHERKVIGVIELAALDPFTPNELAFFNAAAQNIGTAIYGAQSRKKLQELLEETQTQAEELQAQHSELENLNTELEAHAQRLQASEEELRVQQEELQQNNLDLEERNRIIRERNAEIMKKAKELELSTQYKTEFMANMSHELRTPLNSILLLSRYLAENSEQNLTDDQKESASVIYNSGNGLLQLIDELLDLSKIEAGKMDVEYTTVHVAEVLDNMESTFIPVANDKKLELQVINAMPQAFTLEIDKMKLEQILKNLLSNALKFTSEGHVKLTVNTKAKDEDWLEFTVEDTGVGIPSEKLWQVFEAFTQADGSTKRKYGGTGLGLSISRQLARLLGGDIDVSSELGKGSIFTLTVPVAKPIAQETGAPNPAVDSYEAAQPADPAPLRHIESVIPQPIPDDRSRITPVDKVILIVEDDTAFAKELLRFTRSQHYRGIVAVRGDEVMELVLRYKPLAILLDIKLPVKDGWQVMEELKSNTETRHIPVHIMSSLEAKKESRQHGAVEFFSKPMALEHMQEMFRKLEKALAKGSKKVLIVEENTKHAEALAYFLESFKISSSVRHSINDSVDSLLKNEADCVILDMGVPDKNAYDLLETVRQNPGLEDVPIIVFTGKSLSPAEEFRIKQYADSIVVKTAYSYQRIIDEVAIFLHLVESQKENLAKTGKLQLQMKDVLHKKTVLIADDDVRNIFSLTKTLENLGMHVVTATDGVEALEQLENHPETDIVLMDMMMPHMDGYESTTKIRQHPQFKDLPVIAVTAKAMLGDREKCITAGASDYISKPVDIDQLTSLLRVWLYDRTT</sequence>
<evidence type="ECO:0000256" key="4">
    <source>
        <dbReference type="ARBA" id="ARBA00022553"/>
    </source>
</evidence>
<dbReference type="SUPFAM" id="SSF158472">
    <property type="entry name" value="HAMP domain-like"/>
    <property type="match status" value="1"/>
</dbReference>
<dbReference type="RefSeq" id="WP_079717298.1">
    <property type="nucleotide sequence ID" value="NZ_FUYS01000006.1"/>
</dbReference>
<dbReference type="InterPro" id="IPR003594">
    <property type="entry name" value="HATPase_dom"/>
</dbReference>
<feature type="modified residue" description="4-aspartylphosphate" evidence="8">
    <location>
        <position position="1115"/>
    </location>
</feature>
<feature type="domain" description="Histidine kinase" evidence="11">
    <location>
        <begin position="525"/>
        <end position="747"/>
    </location>
</feature>
<dbReference type="PRINTS" id="PR00344">
    <property type="entry name" value="BCTRLSENSOR"/>
</dbReference>
<keyword evidence="10" id="KW-0472">Membrane</keyword>
<dbReference type="FunFam" id="3.30.565.10:FF:000010">
    <property type="entry name" value="Sensor histidine kinase RcsC"/>
    <property type="match status" value="1"/>
</dbReference>
<dbReference type="Gene3D" id="1.10.287.130">
    <property type="match status" value="1"/>
</dbReference>
<evidence type="ECO:0000259" key="11">
    <source>
        <dbReference type="PROSITE" id="PS50109"/>
    </source>
</evidence>
<dbReference type="SMART" id="SM00387">
    <property type="entry name" value="HATPase_c"/>
    <property type="match status" value="1"/>
</dbReference>
<dbReference type="CDD" id="cd00156">
    <property type="entry name" value="REC"/>
    <property type="match status" value="1"/>
</dbReference>
<evidence type="ECO:0000256" key="10">
    <source>
        <dbReference type="SAM" id="Phobius"/>
    </source>
</evidence>
<dbReference type="Pfam" id="PF00512">
    <property type="entry name" value="HisKA"/>
    <property type="match status" value="1"/>
</dbReference>
<dbReference type="InterPro" id="IPR036097">
    <property type="entry name" value="HisK_dim/P_sf"/>
</dbReference>
<dbReference type="CDD" id="cd06225">
    <property type="entry name" value="HAMP"/>
    <property type="match status" value="1"/>
</dbReference>
<evidence type="ECO:0000256" key="8">
    <source>
        <dbReference type="PROSITE-ProRule" id="PRU00169"/>
    </source>
</evidence>
<evidence type="ECO:0000256" key="7">
    <source>
        <dbReference type="ARBA" id="ARBA00023012"/>
    </source>
</evidence>
<dbReference type="InterPro" id="IPR003661">
    <property type="entry name" value="HisK_dim/P_dom"/>
</dbReference>
<dbReference type="EMBL" id="FUYS01000006">
    <property type="protein sequence ID" value="SKB68113.1"/>
    <property type="molecule type" value="Genomic_DNA"/>
</dbReference>
<dbReference type="InterPro" id="IPR007891">
    <property type="entry name" value="CHASE3"/>
</dbReference>
<dbReference type="InterPro" id="IPR011006">
    <property type="entry name" value="CheY-like_superfamily"/>
</dbReference>
<dbReference type="SUPFAM" id="SSF55874">
    <property type="entry name" value="ATPase domain of HSP90 chaperone/DNA topoisomerase II/histidine kinase"/>
    <property type="match status" value="1"/>
</dbReference>
<dbReference type="Gene3D" id="6.10.340.10">
    <property type="match status" value="1"/>
</dbReference>
<dbReference type="SMART" id="SM00448">
    <property type="entry name" value="REC"/>
    <property type="match status" value="3"/>
</dbReference>
<dbReference type="InterPro" id="IPR001789">
    <property type="entry name" value="Sig_transdc_resp-reg_receiver"/>
</dbReference>
<keyword evidence="9" id="KW-0175">Coiled coil</keyword>
<dbReference type="CDD" id="cd00082">
    <property type="entry name" value="HisKA"/>
    <property type="match status" value="1"/>
</dbReference>
<feature type="modified residue" description="4-aspartylphosphate" evidence="8">
    <location>
        <position position="847"/>
    </location>
</feature>
<keyword evidence="7" id="KW-0902">Two-component regulatory system</keyword>
<dbReference type="Pfam" id="PF13185">
    <property type="entry name" value="GAF_2"/>
    <property type="match status" value="1"/>
</dbReference>
<evidence type="ECO:0000313" key="14">
    <source>
        <dbReference type="EMBL" id="SKB68113.1"/>
    </source>
</evidence>
<dbReference type="InterPro" id="IPR005467">
    <property type="entry name" value="His_kinase_dom"/>
</dbReference>
<dbReference type="InterPro" id="IPR004358">
    <property type="entry name" value="Sig_transdc_His_kin-like_C"/>
</dbReference>
<evidence type="ECO:0000313" key="15">
    <source>
        <dbReference type="Proteomes" id="UP000190541"/>
    </source>
</evidence>
<organism evidence="14 15">
    <name type="scientific">Parapedobacter luteus</name>
    <dbReference type="NCBI Taxonomy" id="623280"/>
    <lineage>
        <taxon>Bacteria</taxon>
        <taxon>Pseudomonadati</taxon>
        <taxon>Bacteroidota</taxon>
        <taxon>Sphingobacteriia</taxon>
        <taxon>Sphingobacteriales</taxon>
        <taxon>Sphingobacteriaceae</taxon>
        <taxon>Parapedobacter</taxon>
    </lineage>
</organism>
<dbReference type="PROSITE" id="PS50109">
    <property type="entry name" value="HIS_KIN"/>
    <property type="match status" value="1"/>
</dbReference>
<name>A0A1T5D979_9SPHI</name>
<dbReference type="GO" id="GO:0000155">
    <property type="term" value="F:phosphorelay sensor kinase activity"/>
    <property type="evidence" value="ECO:0007669"/>
    <property type="project" value="InterPro"/>
</dbReference>
<evidence type="ECO:0000259" key="12">
    <source>
        <dbReference type="PROSITE" id="PS50110"/>
    </source>
</evidence>
<dbReference type="CDD" id="cd16922">
    <property type="entry name" value="HATPase_EvgS-ArcB-TorS-like"/>
    <property type="match status" value="1"/>
</dbReference>
<dbReference type="SUPFAM" id="SSF55781">
    <property type="entry name" value="GAF domain-like"/>
    <property type="match status" value="1"/>
</dbReference>
<dbReference type="SMART" id="SM00304">
    <property type="entry name" value="HAMP"/>
    <property type="match status" value="1"/>
</dbReference>
<keyword evidence="10" id="KW-0812">Transmembrane</keyword>
<proteinExistence type="predicted"/>
<dbReference type="SMART" id="SM00065">
    <property type="entry name" value="GAF"/>
    <property type="match status" value="1"/>
</dbReference>
<dbReference type="Gene3D" id="3.30.450.40">
    <property type="match status" value="1"/>
</dbReference>
<protein>
    <recommendedName>
        <fullName evidence="3">histidine kinase</fullName>
        <ecNumber evidence="3">2.7.13.3</ecNumber>
    </recommendedName>
</protein>
<dbReference type="PROSITE" id="PS50885">
    <property type="entry name" value="HAMP"/>
    <property type="match status" value="1"/>
</dbReference>
<dbReference type="PANTHER" id="PTHR45339">
    <property type="entry name" value="HYBRID SIGNAL TRANSDUCTION HISTIDINE KINASE J"/>
    <property type="match status" value="1"/>
</dbReference>
<keyword evidence="5" id="KW-0808">Transferase</keyword>
<keyword evidence="6 14" id="KW-0418">Kinase</keyword>
<reference evidence="14 15" key="1">
    <citation type="submission" date="2017-02" db="EMBL/GenBank/DDBJ databases">
        <authorList>
            <person name="Peterson S.W."/>
        </authorList>
    </citation>
    <scope>NUCLEOTIDE SEQUENCE [LARGE SCALE GENOMIC DNA]</scope>
    <source>
        <strain evidence="14 15">DSM 22899</strain>
    </source>
</reference>
<feature type="coiled-coil region" evidence="9">
    <location>
        <begin position="432"/>
        <end position="501"/>
    </location>
</feature>
<dbReference type="InterPro" id="IPR003018">
    <property type="entry name" value="GAF"/>
</dbReference>
<evidence type="ECO:0000256" key="1">
    <source>
        <dbReference type="ARBA" id="ARBA00000085"/>
    </source>
</evidence>
<evidence type="ECO:0000256" key="3">
    <source>
        <dbReference type="ARBA" id="ARBA00012438"/>
    </source>
</evidence>
<feature type="transmembrane region" description="Helical" evidence="10">
    <location>
        <begin position="175"/>
        <end position="199"/>
    </location>
</feature>
<feature type="domain" description="HAMP" evidence="13">
    <location>
        <begin position="220"/>
        <end position="272"/>
    </location>
</feature>
<keyword evidence="15" id="KW-1185">Reference proteome</keyword>
<evidence type="ECO:0000256" key="9">
    <source>
        <dbReference type="SAM" id="Coils"/>
    </source>
</evidence>
<feature type="domain" description="Response regulatory" evidence="12">
    <location>
        <begin position="798"/>
        <end position="911"/>
    </location>
</feature>
<gene>
    <name evidence="14" type="ORF">SAMN05660226_02614</name>
</gene>
<dbReference type="Proteomes" id="UP000190541">
    <property type="component" value="Unassembled WGS sequence"/>
</dbReference>
<dbReference type="PROSITE" id="PS50110">
    <property type="entry name" value="RESPONSE_REGULATORY"/>
    <property type="match status" value="3"/>
</dbReference>
<dbReference type="SUPFAM" id="SSF52172">
    <property type="entry name" value="CheY-like"/>
    <property type="match status" value="3"/>
</dbReference>
<comment type="catalytic activity">
    <reaction evidence="1">
        <text>ATP + protein L-histidine = ADP + protein N-phospho-L-histidine.</text>
        <dbReference type="EC" id="2.7.13.3"/>
    </reaction>
</comment>
<dbReference type="InterPro" id="IPR036890">
    <property type="entry name" value="HATPase_C_sf"/>
</dbReference>
<feature type="transmembrane region" description="Helical" evidence="10">
    <location>
        <begin position="12"/>
        <end position="35"/>
    </location>
</feature>
<dbReference type="PANTHER" id="PTHR45339:SF1">
    <property type="entry name" value="HYBRID SIGNAL TRANSDUCTION HISTIDINE KINASE J"/>
    <property type="match status" value="1"/>
</dbReference>
<evidence type="ECO:0000256" key="2">
    <source>
        <dbReference type="ARBA" id="ARBA00004370"/>
    </source>
</evidence>
<evidence type="ECO:0000259" key="13">
    <source>
        <dbReference type="PROSITE" id="PS50885"/>
    </source>
</evidence>
<dbReference type="OrthoDB" id="9811889at2"/>
<dbReference type="CDD" id="cd17546">
    <property type="entry name" value="REC_hyHK_CKI1_RcsC-like"/>
    <property type="match status" value="1"/>
</dbReference>
<dbReference type="EC" id="2.7.13.3" evidence="3"/>
<dbReference type="InterPro" id="IPR029016">
    <property type="entry name" value="GAF-like_dom_sf"/>
</dbReference>
<feature type="domain" description="Response regulatory" evidence="12">
    <location>
        <begin position="1065"/>
        <end position="1182"/>
    </location>
</feature>
<evidence type="ECO:0000256" key="5">
    <source>
        <dbReference type="ARBA" id="ARBA00022679"/>
    </source>
</evidence>
<feature type="domain" description="Response regulatory" evidence="12">
    <location>
        <begin position="920"/>
        <end position="1036"/>
    </location>
</feature>
<dbReference type="Pfam" id="PF05227">
    <property type="entry name" value="CHASE3"/>
    <property type="match status" value="1"/>
</dbReference>